<dbReference type="Gene3D" id="3.30.240.20">
    <property type="entry name" value="bsu07140 like domains"/>
    <property type="match status" value="2"/>
</dbReference>
<name>A0AA96LDR4_9BACL</name>
<dbReference type="Pfam" id="PF20730">
    <property type="entry name" value="YetF_N"/>
    <property type="match status" value="1"/>
</dbReference>
<evidence type="ECO:0000313" key="11">
    <source>
        <dbReference type="Proteomes" id="UP001305702"/>
    </source>
</evidence>
<evidence type="ECO:0000259" key="9">
    <source>
        <dbReference type="Pfam" id="PF20730"/>
    </source>
</evidence>
<evidence type="ECO:0000259" key="8">
    <source>
        <dbReference type="Pfam" id="PF04239"/>
    </source>
</evidence>
<evidence type="ECO:0000256" key="2">
    <source>
        <dbReference type="ARBA" id="ARBA00006448"/>
    </source>
</evidence>
<sequence>MIITKVIGKHTITQMTYHDFVSSITLGAITGNIAFNTSLKSWNLIAALITFSGIAFLVAYISIKSRKLRKFFSGKPTMVIENGKILEQNLRKLKFSLDTLNQELREKEIFDIEEVEYAVLELNGKLSVLKKPEFRQITLKDLSIMSPDKAHFPLELIMDGEVIDENINQGGLSREWLFQQLNERGLAVNEVCYAVKGTNGGLYFDLYQDKIKNPTDPE</sequence>
<keyword evidence="4 7" id="KW-0812">Transmembrane</keyword>
<protein>
    <submittedName>
        <fullName evidence="10">DUF421 domain-containing protein</fullName>
    </submittedName>
</protein>
<dbReference type="GO" id="GO:0005886">
    <property type="term" value="C:plasma membrane"/>
    <property type="evidence" value="ECO:0007669"/>
    <property type="project" value="UniProtKB-SubCell"/>
</dbReference>
<evidence type="ECO:0000256" key="1">
    <source>
        <dbReference type="ARBA" id="ARBA00004651"/>
    </source>
</evidence>
<dbReference type="InterPro" id="IPR048454">
    <property type="entry name" value="YetF_N"/>
</dbReference>
<gene>
    <name evidence="10" type="ORF">MJA45_28350</name>
</gene>
<dbReference type="PANTHER" id="PTHR34582">
    <property type="entry name" value="UPF0702 TRANSMEMBRANE PROTEIN YCAP"/>
    <property type="match status" value="1"/>
</dbReference>
<keyword evidence="5 7" id="KW-1133">Transmembrane helix</keyword>
<reference evidence="10 11" key="1">
    <citation type="submission" date="2022-02" db="EMBL/GenBank/DDBJ databases">
        <title>Paenibacillus sp. MBLB1776 Whole Genome Shotgun Sequencing.</title>
        <authorList>
            <person name="Hwang C.Y."/>
            <person name="Cho E.-S."/>
            <person name="Seo M.-J."/>
        </authorList>
    </citation>
    <scope>NUCLEOTIDE SEQUENCE [LARGE SCALE GENOMIC DNA]</scope>
    <source>
        <strain evidence="10 11">MBLB1776</strain>
    </source>
</reference>
<organism evidence="10 11">
    <name type="scientific">Paenibacillus aurantius</name>
    <dbReference type="NCBI Taxonomy" id="2918900"/>
    <lineage>
        <taxon>Bacteria</taxon>
        <taxon>Bacillati</taxon>
        <taxon>Bacillota</taxon>
        <taxon>Bacilli</taxon>
        <taxon>Bacillales</taxon>
        <taxon>Paenibacillaceae</taxon>
        <taxon>Paenibacillus</taxon>
    </lineage>
</organism>
<evidence type="ECO:0000256" key="5">
    <source>
        <dbReference type="ARBA" id="ARBA00022989"/>
    </source>
</evidence>
<evidence type="ECO:0000256" key="4">
    <source>
        <dbReference type="ARBA" id="ARBA00022692"/>
    </source>
</evidence>
<evidence type="ECO:0000256" key="3">
    <source>
        <dbReference type="ARBA" id="ARBA00022475"/>
    </source>
</evidence>
<keyword evidence="11" id="KW-1185">Reference proteome</keyword>
<dbReference type="Pfam" id="PF04239">
    <property type="entry name" value="DUF421"/>
    <property type="match status" value="1"/>
</dbReference>
<accession>A0AA96LDR4</accession>
<evidence type="ECO:0000256" key="6">
    <source>
        <dbReference type="ARBA" id="ARBA00023136"/>
    </source>
</evidence>
<dbReference type="KEGG" id="paun:MJA45_28350"/>
<proteinExistence type="inferred from homology"/>
<feature type="domain" description="YetF-like N-terminal transmembrane" evidence="9">
    <location>
        <begin position="2"/>
        <end position="61"/>
    </location>
</feature>
<evidence type="ECO:0000256" key="7">
    <source>
        <dbReference type="SAM" id="Phobius"/>
    </source>
</evidence>
<evidence type="ECO:0000313" key="10">
    <source>
        <dbReference type="EMBL" id="WNQ11460.1"/>
    </source>
</evidence>
<dbReference type="Proteomes" id="UP001305702">
    <property type="component" value="Chromosome"/>
</dbReference>
<keyword evidence="3" id="KW-1003">Cell membrane</keyword>
<dbReference type="InterPro" id="IPR007353">
    <property type="entry name" value="DUF421"/>
</dbReference>
<feature type="domain" description="YetF C-terminal" evidence="8">
    <location>
        <begin position="64"/>
        <end position="194"/>
    </location>
</feature>
<comment type="subcellular location">
    <subcellularLocation>
        <location evidence="1">Cell membrane</location>
        <topology evidence="1">Multi-pass membrane protein</topology>
    </subcellularLocation>
</comment>
<dbReference type="AlphaFoldDB" id="A0AA96LDR4"/>
<comment type="similarity">
    <text evidence="2">Belongs to the UPF0702 family.</text>
</comment>
<dbReference type="EMBL" id="CP130318">
    <property type="protein sequence ID" value="WNQ11460.1"/>
    <property type="molecule type" value="Genomic_DNA"/>
</dbReference>
<keyword evidence="6 7" id="KW-0472">Membrane</keyword>
<feature type="transmembrane region" description="Helical" evidence="7">
    <location>
        <begin position="20"/>
        <end position="38"/>
    </location>
</feature>
<feature type="transmembrane region" description="Helical" evidence="7">
    <location>
        <begin position="44"/>
        <end position="63"/>
    </location>
</feature>
<dbReference type="InterPro" id="IPR023090">
    <property type="entry name" value="UPF0702_alpha/beta_dom_sf"/>
</dbReference>
<dbReference type="PANTHER" id="PTHR34582:SF7">
    <property type="entry name" value="UPF0702 TRANSMEMBRANE PROTEIN YDFS"/>
    <property type="match status" value="1"/>
</dbReference>